<organism evidence="1 2">
    <name type="scientific">Brevibacillus laterosporus</name>
    <name type="common">Bacillus laterosporus</name>
    <dbReference type="NCBI Taxonomy" id="1465"/>
    <lineage>
        <taxon>Bacteria</taxon>
        <taxon>Bacillati</taxon>
        <taxon>Bacillota</taxon>
        <taxon>Bacilli</taxon>
        <taxon>Bacillales</taxon>
        <taxon>Paenibacillaceae</taxon>
        <taxon>Brevibacillus</taxon>
    </lineage>
</organism>
<accession>A0A502H0Q3</accession>
<dbReference type="Proteomes" id="UP000319432">
    <property type="component" value="Chromosome"/>
</dbReference>
<dbReference type="AlphaFoldDB" id="A0A502H0Q3"/>
<sequence>MGSRKKAASPFLWLDPRGKVKTQLLERTDPKSLDDLPFPFFNKNTNELVFLFHLRDVIF</sequence>
<dbReference type="EMBL" id="CP033464">
    <property type="protein sequence ID" value="QDX94243.1"/>
    <property type="molecule type" value="Genomic_DNA"/>
</dbReference>
<protein>
    <submittedName>
        <fullName evidence="1">Uncharacterized protein</fullName>
    </submittedName>
</protein>
<evidence type="ECO:0000313" key="2">
    <source>
        <dbReference type="Proteomes" id="UP000319432"/>
    </source>
</evidence>
<keyword evidence="2" id="KW-1185">Reference proteome</keyword>
<gene>
    <name evidence="1" type="ORF">EEL30_19320</name>
</gene>
<name>A0A502H0Q3_BRELA</name>
<reference evidence="1 2" key="1">
    <citation type="submission" date="2018-11" db="EMBL/GenBank/DDBJ databases">
        <title>Phylogenetic determinants of toxin gene distribution in genomes of Brevibacillus laterosporus.</title>
        <authorList>
            <person name="Glare T.R."/>
            <person name="Durrant A."/>
            <person name="Berry C."/>
            <person name="Palma L."/>
            <person name="Ormskirk M."/>
            <person name="Cox M.O."/>
        </authorList>
    </citation>
    <scope>NUCLEOTIDE SEQUENCE [LARGE SCALE GENOMIC DNA]</scope>
    <source>
        <strain evidence="1 2">1821L</strain>
    </source>
</reference>
<evidence type="ECO:0000313" key="1">
    <source>
        <dbReference type="EMBL" id="QDX94243.1"/>
    </source>
</evidence>
<proteinExistence type="predicted"/>